<keyword evidence="2" id="KW-1185">Reference proteome</keyword>
<evidence type="ECO:0000313" key="2">
    <source>
        <dbReference type="Proteomes" id="UP000186666"/>
    </source>
</evidence>
<organism evidence="1 2">
    <name type="scientific">Paenibacillus macquariensis</name>
    <dbReference type="NCBI Taxonomy" id="948756"/>
    <lineage>
        <taxon>Bacteria</taxon>
        <taxon>Bacillati</taxon>
        <taxon>Bacillota</taxon>
        <taxon>Bacilli</taxon>
        <taxon>Bacillales</taxon>
        <taxon>Paenibacillaceae</taxon>
        <taxon>Paenibacillus</taxon>
    </lineage>
</organism>
<dbReference type="Proteomes" id="UP000186666">
    <property type="component" value="Unassembled WGS sequence"/>
</dbReference>
<evidence type="ECO:0000313" key="1">
    <source>
        <dbReference type="EMBL" id="SIR70014.1"/>
    </source>
</evidence>
<reference evidence="1 2" key="1">
    <citation type="submission" date="2017-01" db="EMBL/GenBank/DDBJ databases">
        <authorList>
            <person name="Varghese N."/>
            <person name="Submissions S."/>
        </authorList>
    </citation>
    <scope>NUCLEOTIDE SEQUENCE [LARGE SCALE GENOMIC DNA]</scope>
    <source>
        <strain evidence="1 2">ATCC 23464</strain>
    </source>
</reference>
<comment type="caution">
    <text evidence="1">The sequence shown here is derived from an EMBL/GenBank/DDBJ whole genome shotgun (WGS) entry which is preliminary data.</text>
</comment>
<accession>A0ABY1KE84</accession>
<protein>
    <recommendedName>
        <fullName evidence="3">Butirosin biosynthesis protein H N-terminal domain-containing protein</fullName>
    </recommendedName>
</protein>
<gene>
    <name evidence="1" type="ORF">SAMN05421578_13624</name>
</gene>
<dbReference type="RefSeq" id="WP_068579771.1">
    <property type="nucleotide sequence ID" value="NZ_FTNK01000036.1"/>
</dbReference>
<sequence length="333" mass="39744">MEKILTISNPPIRGYQFFAYQLSVICTSPDFSHWLNSHFIQLFCNPLEPVVQFYEPYIRYETNPWFKFERLSNETINELELDLNIIIKSYIDRGFYILSIVDEYYIPNRTSYQKFSNIHDLLIYGYNQKEKTYVTIGYDDSSNYRTQRVRFENFERSLFSNSDNYIIPFALKGDFTYGFNIENIIVLLNDYLCSKDTSENLRQLDERQYQPDHVFGIETYRCLENYFELLIKKKAPFDIRSLHFLCEHKESMITRINFLVNNGYLINGYDSDYIIKGLQNIKNQCNIAKNLQMKFFLTNNPNEVVKIIKIINDVSEKERAILTKLLDCLNKFK</sequence>
<name>A0ABY1KE84_9BACL</name>
<proteinExistence type="predicted"/>
<evidence type="ECO:0008006" key="3">
    <source>
        <dbReference type="Google" id="ProtNLM"/>
    </source>
</evidence>
<dbReference type="EMBL" id="FTNK01000036">
    <property type="protein sequence ID" value="SIR70014.1"/>
    <property type="molecule type" value="Genomic_DNA"/>
</dbReference>